<accession>A0A917KDL6</accession>
<dbReference type="EMBL" id="BMMU01000001">
    <property type="protein sequence ID" value="GGJ08118.1"/>
    <property type="molecule type" value="Genomic_DNA"/>
</dbReference>
<keyword evidence="2" id="KW-1185">Reference proteome</keyword>
<reference evidence="1" key="1">
    <citation type="journal article" date="2014" name="Int. J. Syst. Evol. Microbiol.">
        <title>Complete genome sequence of Corynebacterium casei LMG S-19264T (=DSM 44701T), isolated from a smear-ripened cheese.</title>
        <authorList>
            <consortium name="US DOE Joint Genome Institute (JGI-PGF)"/>
            <person name="Walter F."/>
            <person name="Albersmeier A."/>
            <person name="Kalinowski J."/>
            <person name="Ruckert C."/>
        </authorList>
    </citation>
    <scope>NUCLEOTIDE SEQUENCE</scope>
    <source>
        <strain evidence="1">CGMCC 4.7272</strain>
    </source>
</reference>
<organism evidence="1 2">
    <name type="scientific">Streptomyces lacrimifluminis</name>
    <dbReference type="NCBI Taxonomy" id="1500077"/>
    <lineage>
        <taxon>Bacteria</taxon>
        <taxon>Bacillati</taxon>
        <taxon>Actinomycetota</taxon>
        <taxon>Actinomycetes</taxon>
        <taxon>Kitasatosporales</taxon>
        <taxon>Streptomycetaceae</taxon>
        <taxon>Streptomyces</taxon>
    </lineage>
</organism>
<gene>
    <name evidence="1" type="ORF">GCM10012282_01010</name>
</gene>
<comment type="caution">
    <text evidence="1">The sequence shown here is derived from an EMBL/GenBank/DDBJ whole genome shotgun (WGS) entry which is preliminary data.</text>
</comment>
<proteinExistence type="predicted"/>
<sequence length="78" mass="8738">MNWGMASHLLSLIRSHVLLRTVRLLSILCPNRRPGDSTRGHRRRLLAHGEQLAARTRYSSPISAQAAAYSGVQMSWTV</sequence>
<protein>
    <submittedName>
        <fullName evidence="1">Uncharacterized protein</fullName>
    </submittedName>
</protein>
<name>A0A917KDL6_9ACTN</name>
<evidence type="ECO:0000313" key="2">
    <source>
        <dbReference type="Proteomes" id="UP000625682"/>
    </source>
</evidence>
<dbReference type="AlphaFoldDB" id="A0A917KDL6"/>
<dbReference type="Proteomes" id="UP000625682">
    <property type="component" value="Unassembled WGS sequence"/>
</dbReference>
<reference evidence="1" key="2">
    <citation type="submission" date="2020-09" db="EMBL/GenBank/DDBJ databases">
        <authorList>
            <person name="Sun Q."/>
            <person name="Zhou Y."/>
        </authorList>
    </citation>
    <scope>NUCLEOTIDE SEQUENCE</scope>
    <source>
        <strain evidence="1">CGMCC 4.7272</strain>
    </source>
</reference>
<evidence type="ECO:0000313" key="1">
    <source>
        <dbReference type="EMBL" id="GGJ08118.1"/>
    </source>
</evidence>